<dbReference type="HOGENOM" id="CLU_154619_1_0_5"/>
<proteinExistence type="predicted"/>
<feature type="transmembrane region" description="Helical" evidence="1">
    <location>
        <begin position="53"/>
        <end position="77"/>
    </location>
</feature>
<dbReference type="eggNOG" id="ENOG5033A07">
    <property type="taxonomic scope" value="Bacteria"/>
</dbReference>
<evidence type="ECO:0000313" key="3">
    <source>
        <dbReference type="Proteomes" id="UP000004318"/>
    </source>
</evidence>
<gene>
    <name evidence="2" type="ORF">OB2597_05785</name>
</gene>
<dbReference type="RefSeq" id="WP_009805386.1">
    <property type="nucleotide sequence ID" value="NZ_CH724131.1"/>
</dbReference>
<dbReference type="STRING" id="252305.OB2597_05785"/>
<evidence type="ECO:0000313" key="2">
    <source>
        <dbReference type="EMBL" id="EAQ04769.1"/>
    </source>
</evidence>
<dbReference type="EMBL" id="AAMO01000001">
    <property type="protein sequence ID" value="EAQ04769.1"/>
    <property type="molecule type" value="Genomic_DNA"/>
</dbReference>
<feature type="transmembrane region" description="Helical" evidence="1">
    <location>
        <begin position="20"/>
        <end position="41"/>
    </location>
</feature>
<sequence>MSERRGPLFLGRVSYRQRRLADAARLMPVLGAILMALPLLWPRAGEAGTPPTSVAMIYIFGVWTLLTVLAALLSHWLDPTFDAATREEPPAEAGDPARGD</sequence>
<protein>
    <submittedName>
        <fullName evidence="2">Uncharacterized protein</fullName>
    </submittedName>
</protein>
<name>A3TSZ2_PSEBH</name>
<dbReference type="AlphaFoldDB" id="A3TSZ2"/>
<keyword evidence="1" id="KW-0812">Transmembrane</keyword>
<dbReference type="Proteomes" id="UP000004318">
    <property type="component" value="Unassembled WGS sequence"/>
</dbReference>
<organism evidence="2 3">
    <name type="scientific">Pseudooceanicola batsensis (strain ATCC BAA-863 / DSM 15984 / KCTC 12145 / HTCC2597)</name>
    <name type="common">Oceanicola batsensis</name>
    <dbReference type="NCBI Taxonomy" id="252305"/>
    <lineage>
        <taxon>Bacteria</taxon>
        <taxon>Pseudomonadati</taxon>
        <taxon>Pseudomonadota</taxon>
        <taxon>Alphaproteobacteria</taxon>
        <taxon>Rhodobacterales</taxon>
        <taxon>Paracoccaceae</taxon>
        <taxon>Pseudooceanicola</taxon>
    </lineage>
</organism>
<keyword evidence="3" id="KW-1185">Reference proteome</keyword>
<keyword evidence="1" id="KW-1133">Transmembrane helix</keyword>
<comment type="caution">
    <text evidence="2">The sequence shown here is derived from an EMBL/GenBank/DDBJ whole genome shotgun (WGS) entry which is preliminary data.</text>
</comment>
<accession>A3TSZ2</accession>
<reference evidence="2 3" key="1">
    <citation type="journal article" date="2010" name="J. Bacteriol.">
        <title>Genome sequences of Oceanicola granulosus HTCC2516(T) and Oceanicola batsensis HTCC2597(TDelta).</title>
        <authorList>
            <person name="Thrash J.C."/>
            <person name="Cho J.C."/>
            <person name="Vergin K.L."/>
            <person name="Giovannoni S.J."/>
        </authorList>
    </citation>
    <scope>NUCLEOTIDE SEQUENCE [LARGE SCALE GENOMIC DNA]</scope>
    <source>
        <strain evidence="3">ATCC BAA-863 / DSM 15984 / KCTC 12145 / HTCC2597</strain>
    </source>
</reference>
<keyword evidence="1" id="KW-0472">Membrane</keyword>
<evidence type="ECO:0000256" key="1">
    <source>
        <dbReference type="SAM" id="Phobius"/>
    </source>
</evidence>